<protein>
    <submittedName>
        <fullName evidence="8">Uncharacterized protein</fullName>
    </submittedName>
</protein>
<dbReference type="OrthoDB" id="9970438at2759"/>
<dbReference type="Proteomes" id="UP000663844">
    <property type="component" value="Unassembled WGS sequence"/>
</dbReference>
<keyword evidence="1" id="KW-0929">Antimicrobial</keyword>
<sequence length="136" mass="14767">MNKLSLLLALLGCILISSVISETNFEFPAQACATSVMTNIYTGCMAAMAESIWKIHQWGEDTAVPICGNPCIGNLKGRISKFQWKWDAKFHCTNKGQGIIGESSALSRDGAMKGALENWMTQASQAGKISVEDFKC</sequence>
<evidence type="ECO:0000313" key="9">
    <source>
        <dbReference type="Proteomes" id="UP000663844"/>
    </source>
</evidence>
<dbReference type="Proteomes" id="UP000663860">
    <property type="component" value="Unassembled WGS sequence"/>
</dbReference>
<reference evidence="8" key="1">
    <citation type="submission" date="2021-02" db="EMBL/GenBank/DDBJ databases">
        <authorList>
            <person name="Nowell W R."/>
        </authorList>
    </citation>
    <scope>NUCLEOTIDE SEQUENCE</scope>
</reference>
<accession>A0A819E0Z2</accession>
<evidence type="ECO:0000256" key="1">
    <source>
        <dbReference type="ARBA" id="ARBA00022529"/>
    </source>
</evidence>
<comment type="caution">
    <text evidence="8">The sequence shown here is derived from an EMBL/GenBank/DDBJ whole genome shotgun (WGS) entry which is preliminary data.</text>
</comment>
<dbReference type="InterPro" id="IPR024509">
    <property type="entry name" value="Anti-LPS_factor/Scygonadin"/>
</dbReference>
<dbReference type="Proteomes" id="UP000663845">
    <property type="component" value="Unassembled WGS sequence"/>
</dbReference>
<keyword evidence="3" id="KW-0732">Signal</keyword>
<evidence type="ECO:0000313" key="4">
    <source>
        <dbReference type="EMBL" id="CAF1142506.1"/>
    </source>
</evidence>
<keyword evidence="2" id="KW-0044">Antibiotic</keyword>
<feature type="signal peptide" evidence="3">
    <location>
        <begin position="1"/>
        <end position="21"/>
    </location>
</feature>
<dbReference type="Proteomes" id="UP000663881">
    <property type="component" value="Unassembled WGS sequence"/>
</dbReference>
<organism evidence="8 9">
    <name type="scientific">Adineta steineri</name>
    <dbReference type="NCBI Taxonomy" id="433720"/>
    <lineage>
        <taxon>Eukaryota</taxon>
        <taxon>Metazoa</taxon>
        <taxon>Spiralia</taxon>
        <taxon>Gnathifera</taxon>
        <taxon>Rotifera</taxon>
        <taxon>Eurotatoria</taxon>
        <taxon>Bdelloidea</taxon>
        <taxon>Adinetida</taxon>
        <taxon>Adinetidae</taxon>
        <taxon>Adineta</taxon>
    </lineage>
</organism>
<dbReference type="Gene3D" id="3.30.160.320">
    <property type="match status" value="1"/>
</dbReference>
<evidence type="ECO:0000256" key="3">
    <source>
        <dbReference type="SAM" id="SignalP"/>
    </source>
</evidence>
<dbReference type="InterPro" id="IPR038539">
    <property type="entry name" value="Anti-LPS_factor/Scygonadin_sf"/>
</dbReference>
<evidence type="ECO:0000313" key="6">
    <source>
        <dbReference type="EMBL" id="CAF1229048.1"/>
    </source>
</evidence>
<dbReference type="Pfam" id="PF11630">
    <property type="entry name" value="Anti-LPS-SCYG"/>
    <property type="match status" value="1"/>
</dbReference>
<evidence type="ECO:0000313" key="7">
    <source>
        <dbReference type="EMBL" id="CAF3687893.1"/>
    </source>
</evidence>
<dbReference type="GO" id="GO:0042742">
    <property type="term" value="P:defense response to bacterium"/>
    <property type="evidence" value="ECO:0007669"/>
    <property type="project" value="UniProtKB-KW"/>
</dbReference>
<dbReference type="EMBL" id="CAJNOE010000315">
    <property type="protein sequence ID" value="CAF1142506.1"/>
    <property type="molecule type" value="Genomic_DNA"/>
</dbReference>
<dbReference type="EMBL" id="CAJOAY010000540">
    <property type="protein sequence ID" value="CAF3687893.1"/>
    <property type="molecule type" value="Genomic_DNA"/>
</dbReference>
<evidence type="ECO:0000256" key="2">
    <source>
        <dbReference type="ARBA" id="ARBA00023022"/>
    </source>
</evidence>
<name>A0A819E0Z2_9BILA</name>
<evidence type="ECO:0000313" key="5">
    <source>
        <dbReference type="EMBL" id="CAF1174654.1"/>
    </source>
</evidence>
<gene>
    <name evidence="4" type="ORF">IZO911_LOCUS25308</name>
    <name evidence="5" type="ORF">JYZ213_LOCUS25420</name>
    <name evidence="7" type="ORF">OKA104_LOCUS11587</name>
    <name evidence="8" type="ORF">OXD698_LOCUS20783</name>
    <name evidence="6" type="ORF">VCS650_LOCUS27144</name>
</gene>
<dbReference type="EMBL" id="CAJNON010000377">
    <property type="protein sequence ID" value="CAF1229048.1"/>
    <property type="molecule type" value="Genomic_DNA"/>
</dbReference>
<dbReference type="EMBL" id="CAJNOG010000325">
    <property type="protein sequence ID" value="CAF1174654.1"/>
    <property type="molecule type" value="Genomic_DNA"/>
</dbReference>
<dbReference type="EMBL" id="CAJOAZ010001670">
    <property type="protein sequence ID" value="CAF3842744.1"/>
    <property type="molecule type" value="Genomic_DNA"/>
</dbReference>
<dbReference type="AlphaFoldDB" id="A0A819E0Z2"/>
<proteinExistence type="predicted"/>
<evidence type="ECO:0000313" key="8">
    <source>
        <dbReference type="EMBL" id="CAF3842744.1"/>
    </source>
</evidence>
<feature type="chain" id="PRO_5036234986" evidence="3">
    <location>
        <begin position="22"/>
        <end position="136"/>
    </location>
</feature>
<dbReference type="Proteomes" id="UP000663891">
    <property type="component" value="Unassembled WGS sequence"/>
</dbReference>